<dbReference type="OrthoDB" id="5829347at2759"/>
<organism evidence="3 4">
    <name type="scientific">Diploscapter pachys</name>
    <dbReference type="NCBI Taxonomy" id="2018661"/>
    <lineage>
        <taxon>Eukaryota</taxon>
        <taxon>Metazoa</taxon>
        <taxon>Ecdysozoa</taxon>
        <taxon>Nematoda</taxon>
        <taxon>Chromadorea</taxon>
        <taxon>Rhabditida</taxon>
        <taxon>Rhabditina</taxon>
        <taxon>Rhabditomorpha</taxon>
        <taxon>Rhabditoidea</taxon>
        <taxon>Rhabditidae</taxon>
        <taxon>Diploscapter</taxon>
    </lineage>
</organism>
<evidence type="ECO:0000256" key="2">
    <source>
        <dbReference type="SAM" id="Phobius"/>
    </source>
</evidence>
<comment type="caution">
    <text evidence="3">The sequence shown here is derived from an EMBL/GenBank/DDBJ whole genome shotgun (WGS) entry which is preliminary data.</text>
</comment>
<proteinExistence type="predicted"/>
<keyword evidence="4" id="KW-1185">Reference proteome</keyword>
<feature type="transmembrane region" description="Helical" evidence="2">
    <location>
        <begin position="37"/>
        <end position="59"/>
    </location>
</feature>
<reference evidence="3 4" key="1">
    <citation type="journal article" date="2017" name="Curr. Biol.">
        <title>Genome architecture and evolution of a unichromosomal asexual nematode.</title>
        <authorList>
            <person name="Fradin H."/>
            <person name="Zegar C."/>
            <person name="Gutwein M."/>
            <person name="Lucas J."/>
            <person name="Kovtun M."/>
            <person name="Corcoran D."/>
            <person name="Baugh L.R."/>
            <person name="Kiontke K."/>
            <person name="Gunsalus K."/>
            <person name="Fitch D.H."/>
            <person name="Piano F."/>
        </authorList>
    </citation>
    <scope>NUCLEOTIDE SEQUENCE [LARGE SCALE GENOMIC DNA]</scope>
    <source>
        <strain evidence="3">PF1309</strain>
    </source>
</reference>
<evidence type="ECO:0000313" key="4">
    <source>
        <dbReference type="Proteomes" id="UP000218231"/>
    </source>
</evidence>
<feature type="region of interest" description="Disordered" evidence="1">
    <location>
        <begin position="1"/>
        <end position="22"/>
    </location>
</feature>
<name>A0A2A2LMN4_9BILA</name>
<dbReference type="EMBL" id="LIAE01006572">
    <property type="protein sequence ID" value="PAV87398.1"/>
    <property type="molecule type" value="Genomic_DNA"/>
</dbReference>
<keyword evidence="2" id="KW-0812">Transmembrane</keyword>
<evidence type="ECO:0000313" key="3">
    <source>
        <dbReference type="EMBL" id="PAV87398.1"/>
    </source>
</evidence>
<dbReference type="Proteomes" id="UP000218231">
    <property type="component" value="Unassembled WGS sequence"/>
</dbReference>
<dbReference type="AlphaFoldDB" id="A0A2A2LMN4"/>
<gene>
    <name evidence="3" type="ORF">WR25_07087</name>
</gene>
<protein>
    <submittedName>
        <fullName evidence="3">Uncharacterized protein</fullName>
    </submittedName>
</protein>
<evidence type="ECO:0000256" key="1">
    <source>
        <dbReference type="SAM" id="MobiDB-lite"/>
    </source>
</evidence>
<keyword evidence="2" id="KW-1133">Transmembrane helix</keyword>
<keyword evidence="2" id="KW-0472">Membrane</keyword>
<sequence length="98" mass="11572">MFNLPSTSSELPSADSALSNVETKPNEQILEEIAEKFWIIFTIYIFLSFAWILYCLVSYRREIDECEYMKRENSVSRYIELQRLINAYNRVDISSSNN</sequence>
<accession>A0A2A2LMN4</accession>